<dbReference type="PANTHER" id="PTHR33993:SF2">
    <property type="entry name" value="VOC DOMAIN-CONTAINING PROTEIN"/>
    <property type="match status" value="1"/>
</dbReference>
<dbReference type="Proteomes" id="UP000575898">
    <property type="component" value="Unassembled WGS sequence"/>
</dbReference>
<dbReference type="Pfam" id="PF00903">
    <property type="entry name" value="Glyoxalase"/>
    <property type="match status" value="1"/>
</dbReference>
<proteinExistence type="predicted"/>
<dbReference type="InterPro" id="IPR004360">
    <property type="entry name" value="Glyas_Fos-R_dOase_dom"/>
</dbReference>
<dbReference type="PROSITE" id="PS51819">
    <property type="entry name" value="VOC"/>
    <property type="match status" value="1"/>
</dbReference>
<protein>
    <recommendedName>
        <fullName evidence="1">VOC domain-containing protein</fullName>
    </recommendedName>
</protein>
<feature type="domain" description="VOC" evidence="1">
    <location>
        <begin position="3"/>
        <end position="122"/>
    </location>
</feature>
<accession>A0A840MKS9</accession>
<evidence type="ECO:0000313" key="2">
    <source>
        <dbReference type="EMBL" id="MBB5017467.1"/>
    </source>
</evidence>
<dbReference type="AlphaFoldDB" id="A0A840MKS9"/>
<dbReference type="EMBL" id="JACHHY010000003">
    <property type="protein sequence ID" value="MBB5017467.1"/>
    <property type="molecule type" value="Genomic_DNA"/>
</dbReference>
<keyword evidence="3" id="KW-1185">Reference proteome</keyword>
<dbReference type="InterPro" id="IPR029068">
    <property type="entry name" value="Glyas_Bleomycin-R_OHBP_Dase"/>
</dbReference>
<dbReference type="CDD" id="cd07247">
    <property type="entry name" value="SgaA_N_like"/>
    <property type="match status" value="1"/>
</dbReference>
<dbReference type="InterPro" id="IPR052164">
    <property type="entry name" value="Anthracycline_SecMetBiosynth"/>
</dbReference>
<dbReference type="InterPro" id="IPR037523">
    <property type="entry name" value="VOC_core"/>
</dbReference>
<dbReference type="PANTHER" id="PTHR33993">
    <property type="entry name" value="GLYOXALASE-RELATED"/>
    <property type="match status" value="1"/>
</dbReference>
<evidence type="ECO:0000259" key="1">
    <source>
        <dbReference type="PROSITE" id="PS51819"/>
    </source>
</evidence>
<reference evidence="2 3" key="1">
    <citation type="submission" date="2020-08" db="EMBL/GenBank/DDBJ databases">
        <title>Genomic Encyclopedia of Type Strains, Phase IV (KMG-IV): sequencing the most valuable type-strain genomes for metagenomic binning, comparative biology and taxonomic classification.</title>
        <authorList>
            <person name="Goeker M."/>
        </authorList>
    </citation>
    <scope>NUCLEOTIDE SEQUENCE [LARGE SCALE GENOMIC DNA]</scope>
    <source>
        <strain evidence="2 3">DSM 27165</strain>
    </source>
</reference>
<comment type="caution">
    <text evidence="2">The sequence shown here is derived from an EMBL/GenBank/DDBJ whole genome shotgun (WGS) entry which is preliminary data.</text>
</comment>
<dbReference type="RefSeq" id="WP_184035284.1">
    <property type="nucleotide sequence ID" value="NZ_JACHHY010000003.1"/>
</dbReference>
<organism evidence="2 3">
    <name type="scientific">Chitinivorax tropicus</name>
    <dbReference type="NCBI Taxonomy" id="714531"/>
    <lineage>
        <taxon>Bacteria</taxon>
        <taxon>Pseudomonadati</taxon>
        <taxon>Pseudomonadota</taxon>
        <taxon>Betaproteobacteria</taxon>
        <taxon>Chitinivorax</taxon>
    </lineage>
</organism>
<gene>
    <name evidence="2" type="ORF">HNQ59_000731</name>
</gene>
<evidence type="ECO:0000313" key="3">
    <source>
        <dbReference type="Proteomes" id="UP000575898"/>
    </source>
</evidence>
<dbReference type="SUPFAM" id="SSF54593">
    <property type="entry name" value="Glyoxalase/Bleomycin resistance protein/Dihydroxybiphenyl dioxygenase"/>
    <property type="match status" value="1"/>
</dbReference>
<sequence length="123" mass="13380">MNAINWFEIPATDFERALKFYNTVYHADLRLESCIDDASMAILPYEQGKGVGGAIVKGLGLVPHADGVRVYLNGGDDLSVMLRRAQEAGGEVLIPKTKLPDDIGYIAQFRDSEGNVIGLHSMA</sequence>
<name>A0A840MKS9_9PROT</name>
<dbReference type="Gene3D" id="3.10.180.10">
    <property type="entry name" value="2,3-Dihydroxybiphenyl 1,2-Dioxygenase, domain 1"/>
    <property type="match status" value="1"/>
</dbReference>